<dbReference type="Pfam" id="PF00994">
    <property type="entry name" value="MoCF_biosynth"/>
    <property type="match status" value="1"/>
</dbReference>
<comment type="cofactor">
    <cofactor evidence="1 11">
        <name>Mg(2+)</name>
        <dbReference type="ChEBI" id="CHEBI:18420"/>
    </cofactor>
</comment>
<evidence type="ECO:0000256" key="5">
    <source>
        <dbReference type="ARBA" id="ARBA00022505"/>
    </source>
</evidence>
<keyword evidence="9 11" id="KW-0501">Molybdenum cofactor biosynthesis</keyword>
<comment type="similarity">
    <text evidence="4 11">Belongs to the MoeA family.</text>
</comment>
<dbReference type="Proteomes" id="UP000199572">
    <property type="component" value="Unassembled WGS sequence"/>
</dbReference>
<dbReference type="GO" id="GO:0006777">
    <property type="term" value="P:Mo-molybdopterin cofactor biosynthetic process"/>
    <property type="evidence" value="ECO:0007669"/>
    <property type="project" value="UniProtKB-UniRule"/>
</dbReference>
<dbReference type="FunFam" id="3.40.980.10:FF:000004">
    <property type="entry name" value="Molybdopterin molybdenumtransferase"/>
    <property type="match status" value="1"/>
</dbReference>
<keyword evidence="8 11" id="KW-0460">Magnesium</keyword>
<comment type="function">
    <text evidence="2 11">Catalyzes the insertion of molybdate into adenylated molybdopterin with the concomitant release of AMP.</text>
</comment>
<dbReference type="InterPro" id="IPR036135">
    <property type="entry name" value="MoeA_linker/N_sf"/>
</dbReference>
<evidence type="ECO:0000256" key="4">
    <source>
        <dbReference type="ARBA" id="ARBA00010763"/>
    </source>
</evidence>
<evidence type="ECO:0000256" key="1">
    <source>
        <dbReference type="ARBA" id="ARBA00001946"/>
    </source>
</evidence>
<evidence type="ECO:0000313" key="13">
    <source>
        <dbReference type="EMBL" id="SER24427.1"/>
    </source>
</evidence>
<evidence type="ECO:0000256" key="8">
    <source>
        <dbReference type="ARBA" id="ARBA00022842"/>
    </source>
</evidence>
<dbReference type="SMART" id="SM00852">
    <property type="entry name" value="MoCF_biosynth"/>
    <property type="match status" value="1"/>
</dbReference>
<dbReference type="InterPro" id="IPR038987">
    <property type="entry name" value="MoeA-like"/>
</dbReference>
<evidence type="ECO:0000256" key="11">
    <source>
        <dbReference type="RuleBase" id="RU365090"/>
    </source>
</evidence>
<dbReference type="InterPro" id="IPR005110">
    <property type="entry name" value="MoeA_linker/N"/>
</dbReference>
<keyword evidence="5 11" id="KW-0500">Molybdenum</keyword>
<reference evidence="13 14" key="1">
    <citation type="submission" date="2016-10" db="EMBL/GenBank/DDBJ databases">
        <authorList>
            <person name="de Groot N.N."/>
        </authorList>
    </citation>
    <scope>NUCLEOTIDE SEQUENCE [LARGE SCALE GENOMIC DNA]</scope>
    <source>
        <strain evidence="13 14">DSM 18610</strain>
    </source>
</reference>
<evidence type="ECO:0000256" key="9">
    <source>
        <dbReference type="ARBA" id="ARBA00023150"/>
    </source>
</evidence>
<dbReference type="PANTHER" id="PTHR10192:SF5">
    <property type="entry name" value="GEPHYRIN"/>
    <property type="match status" value="1"/>
</dbReference>
<dbReference type="SUPFAM" id="SSF63882">
    <property type="entry name" value="MoeA N-terminal region -like"/>
    <property type="match status" value="1"/>
</dbReference>
<dbReference type="InterPro" id="IPR036425">
    <property type="entry name" value="MoaB/Mog-like_dom_sf"/>
</dbReference>
<dbReference type="Gene3D" id="2.170.190.11">
    <property type="entry name" value="Molybdopterin biosynthesis moea protein, domain 3"/>
    <property type="match status" value="1"/>
</dbReference>
<dbReference type="STRING" id="390241.SAMN04488023_10631"/>
<dbReference type="PANTHER" id="PTHR10192">
    <property type="entry name" value="MOLYBDOPTERIN BIOSYNTHESIS PROTEIN"/>
    <property type="match status" value="1"/>
</dbReference>
<protein>
    <recommendedName>
        <fullName evidence="11">Molybdopterin molybdenumtransferase</fullName>
        <ecNumber evidence="11">2.10.1.1</ecNumber>
    </recommendedName>
</protein>
<dbReference type="NCBIfam" id="TIGR00177">
    <property type="entry name" value="molyb_syn"/>
    <property type="match status" value="1"/>
</dbReference>
<dbReference type="AlphaFoldDB" id="A0A1H9MLT6"/>
<accession>A0A1H9MLT6</accession>
<dbReference type="InterPro" id="IPR001453">
    <property type="entry name" value="MoaB/Mog_dom"/>
</dbReference>
<evidence type="ECO:0000256" key="10">
    <source>
        <dbReference type="ARBA" id="ARBA00047317"/>
    </source>
</evidence>
<sequence>MLSYRQAQEVIMAQAKSFGIEKVRLEASLGRVLAHGVFAPRDLPPFNRAAVDGYAIRFVDFEQGIRTFELEETIFAGEREKKALLAGQCYKIMTGAAVPASANTVFRREDTTEINNQVILNTEKGFEWQNIAVKGQDLKKGALGIPASYQINASAIGFLTSLGQAEVSVHKQPEVAIITTGDEIKAVGEHVDAFQIYNSNLSVLKALLAEYDIEVSTAAHVLDDQAELKKAIAQNLHQDILILTGGVSAGDADYVPEILKDLGVEILFHQVAIKPGKPILCGKINGGAMVFALPGNPFSCLVTFKIFVDTYLRTCLSLAPSPVFKLPADFNRKKRTGFDEFFPVSIKGPQPTLELTALNGSGDIRLGTFSNALAIQAANQMEIAKGEEIYYLPIN</sequence>
<keyword evidence="14" id="KW-1185">Reference proteome</keyword>
<dbReference type="UniPathway" id="UPA00344"/>
<dbReference type="Gene3D" id="3.90.105.10">
    <property type="entry name" value="Molybdopterin biosynthesis moea protein, domain 2"/>
    <property type="match status" value="1"/>
</dbReference>
<dbReference type="InterPro" id="IPR036688">
    <property type="entry name" value="MoeA_C_domain_IV_sf"/>
</dbReference>
<dbReference type="Gene3D" id="3.40.980.10">
    <property type="entry name" value="MoaB/Mog-like domain"/>
    <property type="match status" value="1"/>
</dbReference>
<dbReference type="Gene3D" id="2.40.340.10">
    <property type="entry name" value="MoeA, C-terminal, domain IV"/>
    <property type="match status" value="1"/>
</dbReference>
<evidence type="ECO:0000256" key="3">
    <source>
        <dbReference type="ARBA" id="ARBA00005046"/>
    </source>
</evidence>
<evidence type="ECO:0000259" key="12">
    <source>
        <dbReference type="SMART" id="SM00852"/>
    </source>
</evidence>
<dbReference type="Pfam" id="PF03453">
    <property type="entry name" value="MoeA_N"/>
    <property type="match status" value="1"/>
</dbReference>
<keyword evidence="6 11" id="KW-0808">Transferase</keyword>
<proteinExistence type="inferred from homology"/>
<feature type="domain" description="MoaB/Mog" evidence="12">
    <location>
        <begin position="176"/>
        <end position="314"/>
    </location>
</feature>
<dbReference type="CDD" id="cd00887">
    <property type="entry name" value="MoeA"/>
    <property type="match status" value="1"/>
</dbReference>
<organism evidence="13 14">
    <name type="scientific">Pedobacter rhizosphaerae</name>
    <dbReference type="NCBI Taxonomy" id="390241"/>
    <lineage>
        <taxon>Bacteria</taxon>
        <taxon>Pseudomonadati</taxon>
        <taxon>Bacteroidota</taxon>
        <taxon>Sphingobacteriia</taxon>
        <taxon>Sphingobacteriales</taxon>
        <taxon>Sphingobacteriaceae</taxon>
        <taxon>Pedobacter</taxon>
    </lineage>
</organism>
<keyword evidence="7 11" id="KW-0479">Metal-binding</keyword>
<dbReference type="GO" id="GO:0046872">
    <property type="term" value="F:metal ion binding"/>
    <property type="evidence" value="ECO:0007669"/>
    <property type="project" value="UniProtKB-UniRule"/>
</dbReference>
<comment type="catalytic activity">
    <reaction evidence="10">
        <text>adenylyl-molybdopterin + molybdate = Mo-molybdopterin + AMP + H(+)</text>
        <dbReference type="Rhea" id="RHEA:35047"/>
        <dbReference type="ChEBI" id="CHEBI:15378"/>
        <dbReference type="ChEBI" id="CHEBI:36264"/>
        <dbReference type="ChEBI" id="CHEBI:62727"/>
        <dbReference type="ChEBI" id="CHEBI:71302"/>
        <dbReference type="ChEBI" id="CHEBI:456215"/>
        <dbReference type="EC" id="2.10.1.1"/>
    </reaction>
</comment>
<dbReference type="RefSeq" id="WP_090882639.1">
    <property type="nucleotide sequence ID" value="NZ_FOGG01000006.1"/>
</dbReference>
<dbReference type="GO" id="GO:0061599">
    <property type="term" value="F:molybdopterin molybdotransferase activity"/>
    <property type="evidence" value="ECO:0007669"/>
    <property type="project" value="UniProtKB-UniRule"/>
</dbReference>
<evidence type="ECO:0000256" key="7">
    <source>
        <dbReference type="ARBA" id="ARBA00022723"/>
    </source>
</evidence>
<dbReference type="GO" id="GO:0005829">
    <property type="term" value="C:cytosol"/>
    <property type="evidence" value="ECO:0007669"/>
    <property type="project" value="TreeGrafter"/>
</dbReference>
<dbReference type="OrthoDB" id="9804758at2"/>
<gene>
    <name evidence="13" type="ORF">SAMN04488023_10631</name>
</gene>
<comment type="pathway">
    <text evidence="3 11">Cofactor biosynthesis; molybdopterin biosynthesis.</text>
</comment>
<dbReference type="SUPFAM" id="SSF63867">
    <property type="entry name" value="MoeA C-terminal domain-like"/>
    <property type="match status" value="1"/>
</dbReference>
<evidence type="ECO:0000313" key="14">
    <source>
        <dbReference type="Proteomes" id="UP000199572"/>
    </source>
</evidence>
<dbReference type="EMBL" id="FOGG01000006">
    <property type="protein sequence ID" value="SER24427.1"/>
    <property type="molecule type" value="Genomic_DNA"/>
</dbReference>
<evidence type="ECO:0000256" key="2">
    <source>
        <dbReference type="ARBA" id="ARBA00002901"/>
    </source>
</evidence>
<dbReference type="SUPFAM" id="SSF53218">
    <property type="entry name" value="Molybdenum cofactor biosynthesis proteins"/>
    <property type="match status" value="1"/>
</dbReference>
<dbReference type="EC" id="2.10.1.1" evidence="11"/>
<name>A0A1H9MLT6_9SPHI</name>
<evidence type="ECO:0000256" key="6">
    <source>
        <dbReference type="ARBA" id="ARBA00022679"/>
    </source>
</evidence>